<feature type="transmembrane region" description="Helical" evidence="1">
    <location>
        <begin position="935"/>
        <end position="954"/>
    </location>
</feature>
<feature type="transmembrane region" description="Helical" evidence="1">
    <location>
        <begin position="677"/>
        <end position="698"/>
    </location>
</feature>
<dbReference type="InterPro" id="IPR011641">
    <property type="entry name" value="Tyr-kin_ephrin_A/B_rcpt-like"/>
</dbReference>
<evidence type="ECO:0000313" key="4">
    <source>
        <dbReference type="EMBL" id="CAJ1399022.1"/>
    </source>
</evidence>
<keyword evidence="2" id="KW-0732">Signal</keyword>
<dbReference type="EMBL" id="CAUJNA010003320">
    <property type="protein sequence ID" value="CAJ1399022.1"/>
    <property type="molecule type" value="Genomic_DNA"/>
</dbReference>
<protein>
    <recommendedName>
        <fullName evidence="3">Tyrosine-protein kinase ephrin type A/B receptor-like domain-containing protein</fullName>
    </recommendedName>
</protein>
<sequence>MAPGFVFLSSLATAAALTCLPDAVPESQRKNVTIQGVSMPLGYHSLSWESALILKDIWVILMTEVLGINAKDMGVSSNAAQAWWLIGGCENKLGNTFEERQCMQPGFIPECHVIMEMWKNPLTGLIKEYDTWNADLAPVVAKELSYAGSEFLSVFPKAIDLAAQDGIALNFYQSWNASWSNMSRYFSRITDIDFAELANCSAMYKLKVTSFLDTFEEVTGYQGAVVNGEFVCWQDKWLLGPGCRDPDRPELCVPFITAFGWLAESSIQKIFAYNTAMAYGEANTWGLYLDIPRRHDVVVYWWSPDSNFKDMNPSKVIFPGPSNSVAWGNMQRTAQYPESTLVTVLNRALVENSDEWNAKAVKLSKRIDITNPEMDAAMLGLYEKTVANGWSYTNFFNEACEFIKDNWGKVSAWIPSDVECAPGTGVSTASGGRDVRTLEEAASCNWCPPGRYSEAFTLPNAAGTRFVSTYRCSQCAPGQKQPVGGSTSCETCSAGSFSSQPGATACALCRIGSYMGSRGAAECQSCRLPMVTGQEGSLFVEQCQCPRGTVRPCRYRGTMRSECRCNNTEIYQPNTGAACIPCPAGLICELAADEKDLPCTAAMEAPELNYPRPMPEHYTSAENPLSVYKCKDSWICPGNALGKCGPHATGTACGFCEDGYYREVSGHCSQCSAAFRLPLFPVLLMLGGPVALVVMMKLGTKDVLKSQRSIFNEMLGIGYVTLIFMQTLGTNVGILPTAPAAVSDMLSWTPAVSDIASQFRLQCFVSMSFGVEFALKLLAPFYGGVVFLLLYILSRCIPRLHLDKDVIIGTYGGLLNAFVISIVNLSLTLFQTYQHPNGLWSMISAPGVITSSDLWHSLVGGTVFCVMVYCIGGVVATIYALCMAPTHFKDPGFRKRWKFLFLQVRPSAYWWITCSIVKALFLSLTTVIFDSAVAQTVWLGTGLVLYFLSVFWFLPWRASSLLFLDVSLHYVLTVLCLVMPFFIPASATELLDVVAIFIVVCFVGVTFSIGCVLGIVRTQSPNVQRKWRLSYEKSARQLVEVFQVMDDPVVLSKVLQGLSDVDFRLSIDVMKVLSVELLGNKETGRLIWRQHGRMSFNKQQERGPDKPENF</sequence>
<evidence type="ECO:0000313" key="5">
    <source>
        <dbReference type="Proteomes" id="UP001178507"/>
    </source>
</evidence>
<proteinExistence type="predicted"/>
<feature type="signal peptide" evidence="2">
    <location>
        <begin position="1"/>
        <end position="16"/>
    </location>
</feature>
<dbReference type="Pfam" id="PF07699">
    <property type="entry name" value="Ephrin_rec_like"/>
    <property type="match status" value="1"/>
</dbReference>
<comment type="caution">
    <text evidence="4">The sequence shown here is derived from an EMBL/GenBank/DDBJ whole genome shotgun (WGS) entry which is preliminary data.</text>
</comment>
<reference evidence="4" key="1">
    <citation type="submission" date="2023-08" db="EMBL/GenBank/DDBJ databases">
        <authorList>
            <person name="Chen Y."/>
            <person name="Shah S."/>
            <person name="Dougan E. K."/>
            <person name="Thang M."/>
            <person name="Chan C."/>
        </authorList>
    </citation>
    <scope>NUCLEOTIDE SEQUENCE</scope>
</reference>
<feature type="transmembrane region" description="Helical" evidence="1">
    <location>
        <begin position="854"/>
        <end position="887"/>
    </location>
</feature>
<dbReference type="AlphaFoldDB" id="A0AA36N9G1"/>
<dbReference type="Gene3D" id="2.10.50.10">
    <property type="entry name" value="Tumor Necrosis Factor Receptor, subunit A, domain 2"/>
    <property type="match status" value="1"/>
</dbReference>
<evidence type="ECO:0000256" key="1">
    <source>
        <dbReference type="SAM" id="Phobius"/>
    </source>
</evidence>
<feature type="transmembrane region" description="Helical" evidence="1">
    <location>
        <begin position="961"/>
        <end position="983"/>
    </location>
</feature>
<accession>A0AA36N9G1</accession>
<keyword evidence="5" id="KW-1185">Reference proteome</keyword>
<feature type="transmembrane region" description="Helical" evidence="1">
    <location>
        <begin position="773"/>
        <end position="793"/>
    </location>
</feature>
<feature type="transmembrane region" description="Helical" evidence="1">
    <location>
        <begin position="814"/>
        <end position="834"/>
    </location>
</feature>
<feature type="chain" id="PRO_5041322134" description="Tyrosine-protein kinase ephrin type A/B receptor-like domain-containing protein" evidence="2">
    <location>
        <begin position="17"/>
        <end position="1110"/>
    </location>
</feature>
<dbReference type="PANTHER" id="PTHR46967:SF2">
    <property type="entry name" value="SUSHI, VON WILLEBRAND FACTOR TYPE A, EGF AND PENTRAXIN DOMAIN-CONTAINING PROTEIN 1-LIKE"/>
    <property type="match status" value="1"/>
</dbReference>
<dbReference type="Proteomes" id="UP001178507">
    <property type="component" value="Unassembled WGS sequence"/>
</dbReference>
<gene>
    <name evidence="4" type="ORF">EVOR1521_LOCUS22646</name>
</gene>
<evidence type="ECO:0000256" key="2">
    <source>
        <dbReference type="SAM" id="SignalP"/>
    </source>
</evidence>
<dbReference type="PANTHER" id="PTHR46967">
    <property type="entry name" value="INSULIN-LIKE GROWTH FACTOR BINDING PROTEIN,N-TERMINAL"/>
    <property type="match status" value="1"/>
</dbReference>
<feature type="transmembrane region" description="Helical" evidence="1">
    <location>
        <begin position="995"/>
        <end position="1016"/>
    </location>
</feature>
<keyword evidence="1" id="KW-1133">Transmembrane helix</keyword>
<feature type="domain" description="Tyrosine-protein kinase ephrin type A/B receptor-like" evidence="3">
    <location>
        <begin position="502"/>
        <end position="543"/>
    </location>
</feature>
<organism evidence="4 5">
    <name type="scientific">Effrenium voratum</name>
    <dbReference type="NCBI Taxonomy" id="2562239"/>
    <lineage>
        <taxon>Eukaryota</taxon>
        <taxon>Sar</taxon>
        <taxon>Alveolata</taxon>
        <taxon>Dinophyceae</taxon>
        <taxon>Suessiales</taxon>
        <taxon>Symbiodiniaceae</taxon>
        <taxon>Effrenium</taxon>
    </lineage>
</organism>
<name>A0AA36N9G1_9DINO</name>
<keyword evidence="1" id="KW-0812">Transmembrane</keyword>
<feature type="transmembrane region" description="Helical" evidence="1">
    <location>
        <begin position="710"/>
        <end position="729"/>
    </location>
</feature>
<evidence type="ECO:0000259" key="3">
    <source>
        <dbReference type="Pfam" id="PF07699"/>
    </source>
</evidence>
<feature type="transmembrane region" description="Helical" evidence="1">
    <location>
        <begin position="908"/>
        <end position="929"/>
    </location>
</feature>
<keyword evidence="1" id="KW-0472">Membrane</keyword>